<reference evidence="2" key="1">
    <citation type="submission" date="2016-11" db="UniProtKB">
        <authorList>
            <consortium name="WormBaseParasite"/>
        </authorList>
    </citation>
    <scope>IDENTIFICATION</scope>
</reference>
<name>A0A1I7X7S3_HETBA</name>
<protein>
    <submittedName>
        <fullName evidence="2">Uncharacterized protein</fullName>
    </submittedName>
</protein>
<evidence type="ECO:0000313" key="2">
    <source>
        <dbReference type="WBParaSite" id="Hba_13441"/>
    </source>
</evidence>
<sequence length="124" mass="13763">MEKIQDSEVGDEVPCCTRTNEGLLTSLEYVHGHLLSRVHSSVISILILFHPSYTFPFYSECSPPMPKIIGHVVILCQAVFSACFLADQSDRVERLRIRGGADAAWGTTHIRNVDAILLPIARVN</sequence>
<dbReference type="WBParaSite" id="Hba_13441">
    <property type="protein sequence ID" value="Hba_13441"/>
    <property type="gene ID" value="Hba_13441"/>
</dbReference>
<evidence type="ECO:0000313" key="1">
    <source>
        <dbReference type="Proteomes" id="UP000095283"/>
    </source>
</evidence>
<keyword evidence="1" id="KW-1185">Reference proteome</keyword>
<accession>A0A1I7X7S3</accession>
<organism evidence="1 2">
    <name type="scientific">Heterorhabditis bacteriophora</name>
    <name type="common">Entomopathogenic nematode worm</name>
    <dbReference type="NCBI Taxonomy" id="37862"/>
    <lineage>
        <taxon>Eukaryota</taxon>
        <taxon>Metazoa</taxon>
        <taxon>Ecdysozoa</taxon>
        <taxon>Nematoda</taxon>
        <taxon>Chromadorea</taxon>
        <taxon>Rhabditida</taxon>
        <taxon>Rhabditina</taxon>
        <taxon>Rhabditomorpha</taxon>
        <taxon>Strongyloidea</taxon>
        <taxon>Heterorhabditidae</taxon>
        <taxon>Heterorhabditis</taxon>
    </lineage>
</organism>
<proteinExistence type="predicted"/>
<dbReference type="AlphaFoldDB" id="A0A1I7X7S3"/>
<dbReference type="Proteomes" id="UP000095283">
    <property type="component" value="Unplaced"/>
</dbReference>